<evidence type="ECO:0000256" key="12">
    <source>
        <dbReference type="RuleBase" id="RU365079"/>
    </source>
</evidence>
<evidence type="ECO:0000256" key="6">
    <source>
        <dbReference type="ARBA" id="ARBA00022927"/>
    </source>
</evidence>
<evidence type="ECO:0000256" key="10">
    <source>
        <dbReference type="ARBA" id="ARBA00023128"/>
    </source>
</evidence>
<dbReference type="SUPFAM" id="SSF56784">
    <property type="entry name" value="HAD-like"/>
    <property type="match status" value="1"/>
</dbReference>
<comment type="function">
    <text evidence="12">Essential component of the TIM23 complex, a complex that mediates the translocation of transit peptide-containing proteins across the mitochondrial inner membrane.</text>
</comment>
<evidence type="ECO:0000256" key="7">
    <source>
        <dbReference type="ARBA" id="ARBA00022946"/>
    </source>
</evidence>
<dbReference type="InterPro" id="IPR023214">
    <property type="entry name" value="HAD_sf"/>
</dbReference>
<dbReference type="PANTHER" id="PTHR12210">
    <property type="entry name" value="DULLARD PROTEIN PHOSPHATASE"/>
    <property type="match status" value="1"/>
</dbReference>
<evidence type="ECO:0000313" key="16">
    <source>
        <dbReference type="Proteomes" id="UP001443914"/>
    </source>
</evidence>
<evidence type="ECO:0000256" key="13">
    <source>
        <dbReference type="SAM" id="MobiDB-lite"/>
    </source>
</evidence>
<keyword evidence="10 12" id="KW-0496">Mitochondrion</keyword>
<dbReference type="CDD" id="cd07521">
    <property type="entry name" value="HAD_FCP1-like"/>
    <property type="match status" value="1"/>
</dbReference>
<dbReference type="Proteomes" id="UP001443914">
    <property type="component" value="Unassembled WGS sequence"/>
</dbReference>
<dbReference type="AlphaFoldDB" id="A0AAW1HIS5"/>
<organism evidence="15 16">
    <name type="scientific">Saponaria officinalis</name>
    <name type="common">Common soapwort</name>
    <name type="synonym">Lychnis saponaria</name>
    <dbReference type="NCBI Taxonomy" id="3572"/>
    <lineage>
        <taxon>Eukaryota</taxon>
        <taxon>Viridiplantae</taxon>
        <taxon>Streptophyta</taxon>
        <taxon>Embryophyta</taxon>
        <taxon>Tracheophyta</taxon>
        <taxon>Spermatophyta</taxon>
        <taxon>Magnoliopsida</taxon>
        <taxon>eudicotyledons</taxon>
        <taxon>Gunneridae</taxon>
        <taxon>Pentapetalae</taxon>
        <taxon>Caryophyllales</taxon>
        <taxon>Caryophyllaceae</taxon>
        <taxon>Caryophylleae</taxon>
        <taxon>Saponaria</taxon>
    </lineage>
</organism>
<protein>
    <recommendedName>
        <fullName evidence="12">Mitochondrial import inner membrane translocase subunit TIM50</fullName>
    </recommendedName>
</protein>
<dbReference type="PROSITE" id="PS50969">
    <property type="entry name" value="FCP1"/>
    <property type="match status" value="1"/>
</dbReference>
<keyword evidence="3 12" id="KW-0813">Transport</keyword>
<evidence type="ECO:0000256" key="2">
    <source>
        <dbReference type="ARBA" id="ARBA00006344"/>
    </source>
</evidence>
<evidence type="ECO:0000256" key="11">
    <source>
        <dbReference type="ARBA" id="ARBA00023136"/>
    </source>
</evidence>
<dbReference type="GO" id="GO:0005744">
    <property type="term" value="C:TIM23 mitochondrial import inner membrane translocase complex"/>
    <property type="evidence" value="ECO:0007669"/>
    <property type="project" value="UniProtKB-UniRule"/>
</dbReference>
<dbReference type="FunFam" id="3.40.50.1000:FF:000019">
    <property type="entry name" value="Mitochondrial import inner membrane translocase subunit TIM50"/>
    <property type="match status" value="1"/>
</dbReference>
<dbReference type="SMART" id="SM00577">
    <property type="entry name" value="CPDc"/>
    <property type="match status" value="1"/>
</dbReference>
<gene>
    <name evidence="15" type="ORF">RND81_11G089700</name>
</gene>
<evidence type="ECO:0000256" key="5">
    <source>
        <dbReference type="ARBA" id="ARBA00022792"/>
    </source>
</evidence>
<evidence type="ECO:0000256" key="9">
    <source>
        <dbReference type="ARBA" id="ARBA00023010"/>
    </source>
</evidence>
<keyword evidence="5" id="KW-0999">Mitochondrion inner membrane</keyword>
<dbReference type="InterPro" id="IPR036412">
    <property type="entry name" value="HAD-like_sf"/>
</dbReference>
<dbReference type="GO" id="GO:0015031">
    <property type="term" value="P:protein transport"/>
    <property type="evidence" value="ECO:0007669"/>
    <property type="project" value="UniProtKB-KW"/>
</dbReference>
<dbReference type="Gene3D" id="3.40.50.1000">
    <property type="entry name" value="HAD superfamily/HAD-like"/>
    <property type="match status" value="1"/>
</dbReference>
<dbReference type="EMBL" id="JBDFQZ010000011">
    <property type="protein sequence ID" value="KAK9676631.1"/>
    <property type="molecule type" value="Genomic_DNA"/>
</dbReference>
<comment type="subunit">
    <text evidence="12">Component of the TIM23 complex.</text>
</comment>
<comment type="similarity">
    <text evidence="2 12">Belongs to the TIM50 family.</text>
</comment>
<comment type="caution">
    <text evidence="15">The sequence shown here is derived from an EMBL/GenBank/DDBJ whole genome shotgun (WGS) entry which is preliminary data.</text>
</comment>
<keyword evidence="9 12" id="KW-0811">Translocation</keyword>
<feature type="compositionally biased region" description="Low complexity" evidence="13">
    <location>
        <begin position="34"/>
        <end position="47"/>
    </location>
</feature>
<comment type="subcellular location">
    <subcellularLocation>
        <location evidence="1 12">Mitochondrion inner membrane</location>
        <topology evidence="1 12">Single-pass membrane protein</topology>
    </subcellularLocation>
</comment>
<evidence type="ECO:0000313" key="15">
    <source>
        <dbReference type="EMBL" id="KAK9676631.1"/>
    </source>
</evidence>
<feature type="transmembrane region" description="Helical" evidence="12">
    <location>
        <begin position="67"/>
        <end position="90"/>
    </location>
</feature>
<keyword evidence="8 12" id="KW-1133">Transmembrane helix</keyword>
<keyword evidence="6 12" id="KW-0653">Protein transport</keyword>
<keyword evidence="4 12" id="KW-0812">Transmembrane</keyword>
<feature type="domain" description="FCP1 homology" evidence="14">
    <location>
        <begin position="170"/>
        <end position="311"/>
    </location>
</feature>
<keyword evidence="7 12" id="KW-0809">Transit peptide</keyword>
<evidence type="ECO:0000256" key="1">
    <source>
        <dbReference type="ARBA" id="ARBA00004434"/>
    </source>
</evidence>
<evidence type="ECO:0000256" key="8">
    <source>
        <dbReference type="ARBA" id="ARBA00022989"/>
    </source>
</evidence>
<sequence length="354" mass="40551">MLRRPITRSSPLLTRLETHRFHRRFHSPSESKDFFSSSRSSSTYSAPSDPPITTPPLNPTVRKRSSFLQFAAFSAVAAVFGSVGYATYAYTADEVDEKTKTFRSSISHSSEDSTVTSENVPHRVYTAIKSIPCKAVSAYLDLRRLIEDHVQEIAEPVSDKLLPDVDEMSKQAGIMTLVLDLRGTLIYSEWKRETGWCTYKRPGLDDFLEHMAHIYEIVVYSDDQIDDQVVSQKLMEKGVRYFLTRSHTKYLDGKHYRDLSKLNRDPSKIIYVSGNALDNCLQPENSIPIKPWKKEVDDTTLIDLIPFLEFVGLSRPEIKGVLASYKGKDIPSEFIERSKRVMKKQKPSPWRRNF</sequence>
<evidence type="ECO:0000259" key="14">
    <source>
        <dbReference type="PROSITE" id="PS50969"/>
    </source>
</evidence>
<evidence type="ECO:0000256" key="4">
    <source>
        <dbReference type="ARBA" id="ARBA00022692"/>
    </source>
</evidence>
<dbReference type="InterPro" id="IPR004274">
    <property type="entry name" value="FCP1_dom"/>
</dbReference>
<name>A0AAW1HIS5_SAPOF</name>
<keyword evidence="16" id="KW-1185">Reference proteome</keyword>
<feature type="region of interest" description="Disordered" evidence="13">
    <location>
        <begin position="28"/>
        <end position="58"/>
    </location>
</feature>
<keyword evidence="11 12" id="KW-0472">Membrane</keyword>
<accession>A0AAW1HIS5</accession>
<feature type="compositionally biased region" description="Pro residues" evidence="13">
    <location>
        <begin position="48"/>
        <end position="58"/>
    </location>
</feature>
<reference evidence="15" key="1">
    <citation type="submission" date="2024-03" db="EMBL/GenBank/DDBJ databases">
        <title>WGS assembly of Saponaria officinalis var. Norfolk2.</title>
        <authorList>
            <person name="Jenkins J."/>
            <person name="Shu S."/>
            <person name="Grimwood J."/>
            <person name="Barry K."/>
            <person name="Goodstein D."/>
            <person name="Schmutz J."/>
            <person name="Leebens-Mack J."/>
            <person name="Osbourn A."/>
        </authorList>
    </citation>
    <scope>NUCLEOTIDE SEQUENCE [LARGE SCALE GENOMIC DNA]</scope>
    <source>
        <strain evidence="15">JIC</strain>
    </source>
</reference>
<proteinExistence type="inferred from homology"/>
<dbReference type="Pfam" id="PF03031">
    <property type="entry name" value="NIF"/>
    <property type="match status" value="1"/>
</dbReference>
<evidence type="ECO:0000256" key="3">
    <source>
        <dbReference type="ARBA" id="ARBA00022448"/>
    </source>
</evidence>
<dbReference type="InterPro" id="IPR050365">
    <property type="entry name" value="TIM50"/>
</dbReference>